<dbReference type="Gene3D" id="1.20.1250.20">
    <property type="entry name" value="MFS general substrate transporter like domains"/>
    <property type="match status" value="1"/>
</dbReference>
<dbReference type="InterPro" id="IPR011701">
    <property type="entry name" value="MFS"/>
</dbReference>
<dbReference type="InterPro" id="IPR020846">
    <property type="entry name" value="MFS_dom"/>
</dbReference>
<gene>
    <name evidence="8" type="ORF">KO481_30960</name>
</gene>
<dbReference type="PANTHER" id="PTHR43124">
    <property type="entry name" value="PURINE EFFLUX PUMP PBUE"/>
    <property type="match status" value="1"/>
</dbReference>
<accession>A0ABS6B6I5</accession>
<feature type="transmembrane region" description="Helical" evidence="6">
    <location>
        <begin position="90"/>
        <end position="107"/>
    </location>
</feature>
<keyword evidence="9" id="KW-1185">Reference proteome</keyword>
<evidence type="ECO:0000256" key="4">
    <source>
        <dbReference type="ARBA" id="ARBA00022989"/>
    </source>
</evidence>
<organism evidence="8 9">
    <name type="scientific">Nocardia albiluteola</name>
    <dbReference type="NCBI Taxonomy" id="2842303"/>
    <lineage>
        <taxon>Bacteria</taxon>
        <taxon>Bacillati</taxon>
        <taxon>Actinomycetota</taxon>
        <taxon>Actinomycetes</taxon>
        <taxon>Mycobacteriales</taxon>
        <taxon>Nocardiaceae</taxon>
        <taxon>Nocardia</taxon>
    </lineage>
</organism>
<dbReference type="PROSITE" id="PS50850">
    <property type="entry name" value="MFS"/>
    <property type="match status" value="1"/>
</dbReference>
<feature type="transmembrane region" description="Helical" evidence="6">
    <location>
        <begin position="220"/>
        <end position="240"/>
    </location>
</feature>
<name>A0ABS6B6I5_9NOCA</name>
<dbReference type="InterPro" id="IPR036259">
    <property type="entry name" value="MFS_trans_sf"/>
</dbReference>
<evidence type="ECO:0000256" key="5">
    <source>
        <dbReference type="ARBA" id="ARBA00023136"/>
    </source>
</evidence>
<keyword evidence="5 6" id="KW-0472">Membrane</keyword>
<dbReference type="PANTHER" id="PTHR43124:SF3">
    <property type="entry name" value="CHLORAMPHENICOL EFFLUX PUMP RV0191"/>
    <property type="match status" value="1"/>
</dbReference>
<feature type="transmembrane region" description="Helical" evidence="6">
    <location>
        <begin position="284"/>
        <end position="301"/>
    </location>
</feature>
<evidence type="ECO:0000259" key="7">
    <source>
        <dbReference type="PROSITE" id="PS50850"/>
    </source>
</evidence>
<sequence>MSSVTQPMPPTAIGVERARPRQIGRKVLRAMGFLSFYDRFATAPMILLIALHERVGFTAAAALVTVYAFSYAIGQPLWGVLSDRVGRGRVIRVALLGMLVSSLATVVCPGFPLLLVSRAVCGLFVGALFPTVLTLIGDRYDGIERLREVSALQTFTALGTTLATLAAGAVGSWTDWRVPFGSTAVGAVVMLLLTWRTTESVTSVDVGSRSIRSAFGRWPVLLYFLGIVEGGLLLGIFTFVAPALQHAGASTATAGALAATYGLGIVTGSWLMRRVSSRMDVSRLIAIGGGLLTIAFVIAGAGAKSVIALTAAAVVIGLSNSFLHGSLQTWAISAAPAARATAVSFFVGAVFLGSSIATAIASPFVSRGVIGTIFLTSAVLTVALALGAALLHARWAAHSTHA</sequence>
<feature type="transmembrane region" description="Helical" evidence="6">
    <location>
        <begin position="368"/>
        <end position="391"/>
    </location>
</feature>
<feature type="transmembrane region" description="Helical" evidence="6">
    <location>
        <begin position="113"/>
        <end position="137"/>
    </location>
</feature>
<feature type="transmembrane region" description="Helical" evidence="6">
    <location>
        <begin position="149"/>
        <end position="170"/>
    </location>
</feature>
<evidence type="ECO:0000256" key="1">
    <source>
        <dbReference type="ARBA" id="ARBA00004651"/>
    </source>
</evidence>
<evidence type="ECO:0000313" key="9">
    <source>
        <dbReference type="Proteomes" id="UP000733379"/>
    </source>
</evidence>
<reference evidence="8 9" key="1">
    <citation type="submission" date="2021-06" db="EMBL/GenBank/DDBJ databases">
        <title>Actinomycetes sequencing.</title>
        <authorList>
            <person name="Shan Q."/>
        </authorList>
    </citation>
    <scope>NUCLEOTIDE SEQUENCE [LARGE SCALE GENOMIC DNA]</scope>
    <source>
        <strain evidence="8 9">NEAU-G5</strain>
    </source>
</reference>
<dbReference type="Proteomes" id="UP000733379">
    <property type="component" value="Unassembled WGS sequence"/>
</dbReference>
<feature type="transmembrane region" description="Helical" evidence="6">
    <location>
        <begin position="337"/>
        <end position="362"/>
    </location>
</feature>
<comment type="caution">
    <text evidence="8">The sequence shown here is derived from an EMBL/GenBank/DDBJ whole genome shotgun (WGS) entry which is preliminary data.</text>
</comment>
<comment type="subcellular location">
    <subcellularLocation>
        <location evidence="1">Cell membrane</location>
        <topology evidence="1">Multi-pass membrane protein</topology>
    </subcellularLocation>
</comment>
<feature type="transmembrane region" description="Helical" evidence="6">
    <location>
        <begin position="176"/>
        <end position="195"/>
    </location>
</feature>
<dbReference type="EMBL" id="JAHKNI010000012">
    <property type="protein sequence ID" value="MBU3065928.1"/>
    <property type="molecule type" value="Genomic_DNA"/>
</dbReference>
<feature type="transmembrane region" description="Helical" evidence="6">
    <location>
        <begin position="252"/>
        <end position="272"/>
    </location>
</feature>
<dbReference type="Pfam" id="PF07690">
    <property type="entry name" value="MFS_1"/>
    <property type="match status" value="1"/>
</dbReference>
<evidence type="ECO:0000256" key="3">
    <source>
        <dbReference type="ARBA" id="ARBA00022692"/>
    </source>
</evidence>
<evidence type="ECO:0000256" key="6">
    <source>
        <dbReference type="SAM" id="Phobius"/>
    </source>
</evidence>
<protein>
    <submittedName>
        <fullName evidence="8">MFS transporter</fullName>
    </submittedName>
</protein>
<feature type="transmembrane region" description="Helical" evidence="6">
    <location>
        <begin position="27"/>
        <end position="51"/>
    </location>
</feature>
<feature type="domain" description="Major facilitator superfamily (MFS) profile" evidence="7">
    <location>
        <begin position="24"/>
        <end position="396"/>
    </location>
</feature>
<proteinExistence type="predicted"/>
<evidence type="ECO:0000256" key="2">
    <source>
        <dbReference type="ARBA" id="ARBA00022475"/>
    </source>
</evidence>
<feature type="transmembrane region" description="Helical" evidence="6">
    <location>
        <begin position="307"/>
        <end position="325"/>
    </location>
</feature>
<dbReference type="SUPFAM" id="SSF103473">
    <property type="entry name" value="MFS general substrate transporter"/>
    <property type="match status" value="1"/>
</dbReference>
<dbReference type="InterPro" id="IPR050189">
    <property type="entry name" value="MFS_Efflux_Transporters"/>
</dbReference>
<feature type="transmembrane region" description="Helical" evidence="6">
    <location>
        <begin position="57"/>
        <end position="78"/>
    </location>
</feature>
<evidence type="ECO:0000313" key="8">
    <source>
        <dbReference type="EMBL" id="MBU3065928.1"/>
    </source>
</evidence>
<dbReference type="RefSeq" id="WP_215921994.1">
    <property type="nucleotide sequence ID" value="NZ_JAHKNI010000012.1"/>
</dbReference>
<keyword evidence="3 6" id="KW-0812">Transmembrane</keyword>
<keyword evidence="4 6" id="KW-1133">Transmembrane helix</keyword>
<keyword evidence="2" id="KW-1003">Cell membrane</keyword>